<dbReference type="Proteomes" id="UP000063964">
    <property type="component" value="Chromosome"/>
</dbReference>
<dbReference type="GO" id="GO:0032259">
    <property type="term" value="P:methylation"/>
    <property type="evidence" value="ECO:0007669"/>
    <property type="project" value="UniProtKB-KW"/>
</dbReference>
<dbReference type="SUPFAM" id="SSF53335">
    <property type="entry name" value="S-adenosyl-L-methionine-dependent methyltransferases"/>
    <property type="match status" value="1"/>
</dbReference>
<feature type="coiled-coil region" evidence="3">
    <location>
        <begin position="250"/>
        <end position="277"/>
    </location>
</feature>
<dbReference type="RefSeq" id="WP_066602890.1">
    <property type="nucleotide sequence ID" value="NZ_CP014230.1"/>
</dbReference>
<dbReference type="STRING" id="888061.AXF15_02540"/>
<dbReference type="AlphaFoldDB" id="A0A0X8JNQ7"/>
<reference evidence="5" key="1">
    <citation type="submission" date="2016-02" db="EMBL/GenBank/DDBJ databases">
        <authorList>
            <person name="Holder M.E."/>
            <person name="Ajami N.J."/>
            <person name="Petrosino J.F."/>
        </authorList>
    </citation>
    <scope>NUCLEOTIDE SEQUENCE [LARGE SCALE GENOMIC DNA]</scope>
    <source>
        <strain evidence="5">DSM 12838</strain>
    </source>
</reference>
<sequence>MEKQKRKYMKNIERQLIESISFSPKSLEFPDSWIGHLPFAAFLIEKCRPEIFVELGTHSGNSYFSFCQAVKENKIQTKCYAIDSWKGEEHAGIYGEEIFEKVNTHNQKHYASFSKLMRMQFDEAADYFSDSCIGLLHIDGFHTYDAVKHDFETWEKKLTPNAFIIFHDINVREQNFGVWKFWEEMKARYPLNIDFLHSHGLGVVFTGNDEQSFPWMHPQTEEQKIVQTFFQNIGEKQFHAYNLLREQEKNKYLKDEINNLHIQFENLKAEHNIYKAEYNMRIDTLQNELTHKESFFRETEHNLYAEISFLQQSCNEFTQSRSWRITKPLRIVGQIIRNKKKFLI</sequence>
<name>A0A0X8JNQ7_9BACT</name>
<dbReference type="GO" id="GO:0071770">
    <property type="term" value="P:DIM/DIP cell wall layer assembly"/>
    <property type="evidence" value="ECO:0007669"/>
    <property type="project" value="TreeGrafter"/>
</dbReference>
<dbReference type="Gene3D" id="3.40.50.150">
    <property type="entry name" value="Vaccinia Virus protein VP39"/>
    <property type="match status" value="1"/>
</dbReference>
<keyword evidence="5" id="KW-1185">Reference proteome</keyword>
<protein>
    <recommendedName>
        <fullName evidence="6">Class I SAM-dependent methyltransferase</fullName>
    </recommendedName>
</protein>
<organism evidence="4 5">
    <name type="scientific">Desulfomicrobium orale DSM 12838</name>
    <dbReference type="NCBI Taxonomy" id="888061"/>
    <lineage>
        <taxon>Bacteria</taxon>
        <taxon>Pseudomonadati</taxon>
        <taxon>Thermodesulfobacteriota</taxon>
        <taxon>Desulfovibrionia</taxon>
        <taxon>Desulfovibrionales</taxon>
        <taxon>Desulfomicrobiaceae</taxon>
        <taxon>Desulfomicrobium</taxon>
    </lineage>
</organism>
<dbReference type="OrthoDB" id="5458825at2"/>
<dbReference type="GO" id="GO:0008168">
    <property type="term" value="F:methyltransferase activity"/>
    <property type="evidence" value="ECO:0007669"/>
    <property type="project" value="UniProtKB-KW"/>
</dbReference>
<dbReference type="PANTHER" id="PTHR40048:SF1">
    <property type="entry name" value="RHAMNOSYL O-METHYLTRANSFERASE"/>
    <property type="match status" value="1"/>
</dbReference>
<gene>
    <name evidence="4" type="ORF">AXF15_02540</name>
</gene>
<evidence type="ECO:0000256" key="1">
    <source>
        <dbReference type="ARBA" id="ARBA00022603"/>
    </source>
</evidence>
<evidence type="ECO:0000313" key="4">
    <source>
        <dbReference type="EMBL" id="AMD92093.1"/>
    </source>
</evidence>
<dbReference type="EMBL" id="CP014230">
    <property type="protein sequence ID" value="AMD92093.1"/>
    <property type="molecule type" value="Genomic_DNA"/>
</dbReference>
<evidence type="ECO:0000256" key="3">
    <source>
        <dbReference type="SAM" id="Coils"/>
    </source>
</evidence>
<dbReference type="GO" id="GO:0005886">
    <property type="term" value="C:plasma membrane"/>
    <property type="evidence" value="ECO:0007669"/>
    <property type="project" value="TreeGrafter"/>
</dbReference>
<keyword evidence="1" id="KW-0489">Methyltransferase</keyword>
<dbReference type="InterPro" id="IPR029063">
    <property type="entry name" value="SAM-dependent_MTases_sf"/>
</dbReference>
<evidence type="ECO:0008006" key="6">
    <source>
        <dbReference type="Google" id="ProtNLM"/>
    </source>
</evidence>
<dbReference type="Pfam" id="PF13578">
    <property type="entry name" value="Methyltransf_24"/>
    <property type="match status" value="1"/>
</dbReference>
<evidence type="ECO:0000256" key="2">
    <source>
        <dbReference type="ARBA" id="ARBA00022679"/>
    </source>
</evidence>
<dbReference type="PANTHER" id="PTHR40048">
    <property type="entry name" value="RHAMNOSYL O-METHYLTRANSFERASE"/>
    <property type="match status" value="1"/>
</dbReference>
<accession>A0A0X8JNQ7</accession>
<keyword evidence="3" id="KW-0175">Coiled coil</keyword>
<keyword evidence="2" id="KW-0808">Transferase</keyword>
<dbReference type="KEGG" id="doa:AXF15_02540"/>
<evidence type="ECO:0000313" key="5">
    <source>
        <dbReference type="Proteomes" id="UP000063964"/>
    </source>
</evidence>
<proteinExistence type="predicted"/>